<dbReference type="SUPFAM" id="SSF52402">
    <property type="entry name" value="Adenine nucleotide alpha hydrolases-like"/>
    <property type="match status" value="1"/>
</dbReference>
<keyword evidence="4" id="KW-0597">Phosphoprotein</keyword>
<dbReference type="InterPro" id="IPR003594">
    <property type="entry name" value="HATPase_dom"/>
</dbReference>
<dbReference type="FunFam" id="3.40.50.300:FF:000483">
    <property type="entry name" value="Sensor histidine kinase KdpD"/>
    <property type="match status" value="1"/>
</dbReference>
<dbReference type="InterPro" id="IPR003852">
    <property type="entry name" value="Sig_transdc_His_kinase_KdpD_N"/>
</dbReference>
<keyword evidence="7" id="KW-0547">Nucleotide-binding</keyword>
<evidence type="ECO:0000256" key="10">
    <source>
        <dbReference type="ARBA" id="ARBA00022989"/>
    </source>
</evidence>
<feature type="transmembrane region" description="Helical" evidence="13">
    <location>
        <begin position="463"/>
        <end position="483"/>
    </location>
</feature>
<dbReference type="PRINTS" id="PR00344">
    <property type="entry name" value="BCTRLSENSOR"/>
</dbReference>
<evidence type="ECO:0000313" key="15">
    <source>
        <dbReference type="EMBL" id="RVV96607.1"/>
    </source>
</evidence>
<dbReference type="Gene3D" id="3.30.450.40">
    <property type="match status" value="1"/>
</dbReference>
<dbReference type="InterPro" id="IPR014729">
    <property type="entry name" value="Rossmann-like_a/b/a_fold"/>
</dbReference>
<dbReference type="GO" id="GO:0005524">
    <property type="term" value="F:ATP binding"/>
    <property type="evidence" value="ECO:0007669"/>
    <property type="project" value="UniProtKB-KW"/>
</dbReference>
<evidence type="ECO:0000256" key="1">
    <source>
        <dbReference type="ARBA" id="ARBA00000085"/>
    </source>
</evidence>
<keyword evidence="16" id="KW-1185">Reference proteome</keyword>
<feature type="domain" description="Histidine kinase" evidence="14">
    <location>
        <begin position="665"/>
        <end position="874"/>
    </location>
</feature>
<dbReference type="Pfam" id="PF02702">
    <property type="entry name" value="KdpD"/>
    <property type="match status" value="1"/>
</dbReference>
<dbReference type="RefSeq" id="WP_127908017.1">
    <property type="nucleotide sequence ID" value="NZ_RQXX01000010.1"/>
</dbReference>
<dbReference type="InterPro" id="IPR029016">
    <property type="entry name" value="GAF-like_dom_sf"/>
</dbReference>
<accession>A0A438AD59</accession>
<dbReference type="Gene3D" id="3.30.565.10">
    <property type="entry name" value="Histidine kinase-like ATPase, C-terminal domain"/>
    <property type="match status" value="1"/>
</dbReference>
<keyword evidence="11" id="KW-0902">Two-component regulatory system</keyword>
<reference evidence="15 16" key="1">
    <citation type="submission" date="2018-11" db="EMBL/GenBank/DDBJ databases">
        <title>Mesobaculum littorinae gen. nov., sp. nov., isolated from Littorina scabra that represents a novel genus of the order Rhodobacteraceae.</title>
        <authorList>
            <person name="Li F."/>
        </authorList>
    </citation>
    <scope>NUCLEOTIDE SEQUENCE [LARGE SCALE GENOMIC DNA]</scope>
    <source>
        <strain evidence="15 16">M0103</strain>
    </source>
</reference>
<dbReference type="EMBL" id="RQXX01000010">
    <property type="protein sequence ID" value="RVV96607.1"/>
    <property type="molecule type" value="Genomic_DNA"/>
</dbReference>
<proteinExistence type="predicted"/>
<comment type="subcellular location">
    <subcellularLocation>
        <location evidence="2">Membrane</location>
        <topology evidence="2">Multi-pass membrane protein</topology>
    </subcellularLocation>
</comment>
<dbReference type="InterPro" id="IPR027417">
    <property type="entry name" value="P-loop_NTPase"/>
</dbReference>
<evidence type="ECO:0000256" key="9">
    <source>
        <dbReference type="ARBA" id="ARBA00022840"/>
    </source>
</evidence>
<dbReference type="Gene3D" id="3.40.50.620">
    <property type="entry name" value="HUPs"/>
    <property type="match status" value="1"/>
</dbReference>
<dbReference type="SMART" id="SM00388">
    <property type="entry name" value="HisKA"/>
    <property type="match status" value="1"/>
</dbReference>
<evidence type="ECO:0000256" key="4">
    <source>
        <dbReference type="ARBA" id="ARBA00022553"/>
    </source>
</evidence>
<name>A0A438AD59_9RHOB</name>
<dbReference type="GO" id="GO:0000155">
    <property type="term" value="F:phosphorelay sensor kinase activity"/>
    <property type="evidence" value="ECO:0007669"/>
    <property type="project" value="InterPro"/>
</dbReference>
<evidence type="ECO:0000256" key="13">
    <source>
        <dbReference type="SAM" id="Phobius"/>
    </source>
</evidence>
<dbReference type="InterPro" id="IPR004358">
    <property type="entry name" value="Sig_transdc_His_kin-like_C"/>
</dbReference>
<dbReference type="Proteomes" id="UP000285908">
    <property type="component" value="Unassembled WGS sequence"/>
</dbReference>
<comment type="caution">
    <text evidence="15">The sequence shown here is derived from an EMBL/GenBank/DDBJ whole genome shotgun (WGS) entry which is preliminary data.</text>
</comment>
<dbReference type="InterPro" id="IPR003661">
    <property type="entry name" value="HisK_dim/P_dom"/>
</dbReference>
<keyword evidence="12 13" id="KW-0472">Membrane</keyword>
<dbReference type="SMART" id="SM00387">
    <property type="entry name" value="HATPase_c"/>
    <property type="match status" value="1"/>
</dbReference>
<feature type="transmembrane region" description="Helical" evidence="13">
    <location>
        <begin position="396"/>
        <end position="416"/>
    </location>
</feature>
<dbReference type="PANTHER" id="PTHR45569:SF1">
    <property type="entry name" value="SENSOR PROTEIN KDPD"/>
    <property type="match status" value="1"/>
</dbReference>
<gene>
    <name evidence="15" type="ORF">EKE94_17965</name>
</gene>
<dbReference type="SUPFAM" id="SSF47384">
    <property type="entry name" value="Homodimeric domain of signal transducing histidine kinase"/>
    <property type="match status" value="1"/>
</dbReference>
<keyword evidence="5" id="KW-0808">Transferase</keyword>
<dbReference type="GO" id="GO:0005886">
    <property type="term" value="C:plasma membrane"/>
    <property type="evidence" value="ECO:0007669"/>
    <property type="project" value="TreeGrafter"/>
</dbReference>
<evidence type="ECO:0000259" key="14">
    <source>
        <dbReference type="PROSITE" id="PS50109"/>
    </source>
</evidence>
<dbReference type="InterPro" id="IPR025201">
    <property type="entry name" value="KdpD_TM"/>
</dbReference>
<dbReference type="SUPFAM" id="SSF55874">
    <property type="entry name" value="ATPase domain of HSP90 chaperone/DNA topoisomerase II/histidine kinase"/>
    <property type="match status" value="1"/>
</dbReference>
<dbReference type="Gene3D" id="3.40.50.300">
    <property type="entry name" value="P-loop containing nucleotide triphosphate hydrolases"/>
    <property type="match status" value="1"/>
</dbReference>
<evidence type="ECO:0000256" key="5">
    <source>
        <dbReference type="ARBA" id="ARBA00022679"/>
    </source>
</evidence>
<dbReference type="Gene3D" id="1.10.287.130">
    <property type="match status" value="1"/>
</dbReference>
<evidence type="ECO:0000313" key="16">
    <source>
        <dbReference type="Proteomes" id="UP000285908"/>
    </source>
</evidence>
<keyword evidence="6 13" id="KW-0812">Transmembrane</keyword>
<dbReference type="Pfam" id="PF02518">
    <property type="entry name" value="HATPase_c"/>
    <property type="match status" value="1"/>
</dbReference>
<dbReference type="CDD" id="cd00075">
    <property type="entry name" value="HATPase"/>
    <property type="match status" value="1"/>
</dbReference>
<dbReference type="InterPro" id="IPR036890">
    <property type="entry name" value="HATPase_C_sf"/>
</dbReference>
<dbReference type="PANTHER" id="PTHR45569">
    <property type="entry name" value="SENSOR PROTEIN KDPD"/>
    <property type="match status" value="1"/>
</dbReference>
<dbReference type="InterPro" id="IPR036097">
    <property type="entry name" value="HisK_dim/P_sf"/>
</dbReference>
<evidence type="ECO:0000256" key="3">
    <source>
        <dbReference type="ARBA" id="ARBA00012438"/>
    </source>
</evidence>
<organism evidence="15 16">
    <name type="scientific">Mesobaculum littorinae</name>
    <dbReference type="NCBI Taxonomy" id="2486419"/>
    <lineage>
        <taxon>Bacteria</taxon>
        <taxon>Pseudomonadati</taxon>
        <taxon>Pseudomonadota</taxon>
        <taxon>Alphaproteobacteria</taxon>
        <taxon>Rhodobacterales</taxon>
        <taxon>Roseobacteraceae</taxon>
        <taxon>Mesobaculum</taxon>
    </lineage>
</organism>
<evidence type="ECO:0000256" key="6">
    <source>
        <dbReference type="ARBA" id="ARBA00022692"/>
    </source>
</evidence>
<dbReference type="EC" id="2.7.13.3" evidence="3"/>
<dbReference type="Gene3D" id="1.20.120.620">
    <property type="entry name" value="Backbone structure of the membrane domain of e. Coli histidine kinase receptor kdpd"/>
    <property type="match status" value="1"/>
</dbReference>
<comment type="catalytic activity">
    <reaction evidence="1">
        <text>ATP + protein L-histidine = ADP + protein N-phospho-L-histidine.</text>
        <dbReference type="EC" id="2.7.13.3"/>
    </reaction>
</comment>
<evidence type="ECO:0000256" key="12">
    <source>
        <dbReference type="ARBA" id="ARBA00023136"/>
    </source>
</evidence>
<dbReference type="GO" id="GO:0005737">
    <property type="term" value="C:cytoplasm"/>
    <property type="evidence" value="ECO:0007669"/>
    <property type="project" value="UniProtKB-ARBA"/>
</dbReference>
<evidence type="ECO:0000256" key="11">
    <source>
        <dbReference type="ARBA" id="ARBA00023012"/>
    </source>
</evidence>
<evidence type="ECO:0000256" key="7">
    <source>
        <dbReference type="ARBA" id="ARBA00022741"/>
    </source>
</evidence>
<dbReference type="AlphaFoldDB" id="A0A438AD59"/>
<dbReference type="CDD" id="cd00082">
    <property type="entry name" value="HisKA"/>
    <property type="match status" value="1"/>
</dbReference>
<evidence type="ECO:0000256" key="8">
    <source>
        <dbReference type="ARBA" id="ARBA00022777"/>
    </source>
</evidence>
<dbReference type="InterPro" id="IPR005467">
    <property type="entry name" value="His_kinase_dom"/>
</dbReference>
<keyword evidence="9" id="KW-0067">ATP-binding</keyword>
<protein>
    <recommendedName>
        <fullName evidence="3">histidine kinase</fullName>
        <ecNumber evidence="3">2.7.13.3</ecNumber>
    </recommendedName>
</protein>
<feature type="transmembrane region" description="Helical" evidence="13">
    <location>
        <begin position="436"/>
        <end position="456"/>
    </location>
</feature>
<dbReference type="InterPro" id="IPR038318">
    <property type="entry name" value="KdpD_sf"/>
</dbReference>
<dbReference type="PROSITE" id="PS50109">
    <property type="entry name" value="HIS_KIN"/>
    <property type="match status" value="1"/>
</dbReference>
<evidence type="ECO:0000256" key="2">
    <source>
        <dbReference type="ARBA" id="ARBA00004141"/>
    </source>
</evidence>
<dbReference type="OrthoDB" id="9806130at2"/>
<keyword evidence="10 13" id="KW-1133">Transmembrane helix</keyword>
<keyword evidence="8 15" id="KW-0418">Kinase</keyword>
<dbReference type="Pfam" id="PF00512">
    <property type="entry name" value="HisKA"/>
    <property type="match status" value="1"/>
</dbReference>
<dbReference type="Pfam" id="PF13493">
    <property type="entry name" value="DUF4118"/>
    <property type="match status" value="1"/>
</dbReference>
<sequence>MSEDARPSPDALLREAERERRGSLKIFLGAAPGVGKTYEMLLEGTEKREAGADVAIGIVETHGRAETEAMVADLPVVPRRTIDYRSQVLTEMDLDALLERRPDIALVDELAHTNAPGSRHPKRWQDIAELLDAGIDVMTTVNIQHVESLNDIVGSFTHVRIRETVPDRVFENAEIELIDLPPEDLIARLEAGKIYVPEQARQALDHFFSTGNLLALRELALRHAANYVDARMHEHQSLTGKDGTYAGGQRVLVAVSEEPGSERILRAAKRLADALKAPMTALYVETPSAARYSDEDRTTLARTLSLAATFGAALVSVPATSVPEAILSQCRETRATQLVIGKSRDRSRWGRRRDRVLRELLDNAKGVAVHVIPLEGERSTGAFTSRILRGSWRGDLIALALVGALTALAYAAEPWLGRGPVDLLYLVPVIASASLYGFRAGLVAAIAAGIAYNFFFLPPIYTFIIYSPANVITAILLVLVALLTGQLAARARAAAALAMRSARENAALARFATRLGAVNEPTETAQIVCDEVRALLAVQTIVLHASKEGARITASGQAEPTLTSVDHAAASWALEHGEPAGNGTDTLTASVWQFRPLKTSLGVLAVLGLRGPPGRAPIPAERAALAESLIDQAALAHERLKLELDMREVEVVRQRDTLRATLLASLSHDLRTPLTAVTAAAEAMRPSGEDADLVETVRMEARRLGRFLSDLLDLTRIEEGAVTPDFTATDLTDVVSSALADLPKSYAHREIETTIDPNVPFVRADAVLLHHALLNLVDNALKYSPDDTPVHVVARMGRRGPVIDVLDHGPGIPNGAELRIFDRFARGETSDRTGGSGLGLAIVKGFADAMGFGVEASRRQRGGSRFSIRIPKDAVVNIDLEDIA</sequence>
<dbReference type="InterPro" id="IPR052023">
    <property type="entry name" value="Histidine_kinase_KdpD"/>
</dbReference>